<dbReference type="OrthoDB" id="2392202at2759"/>
<keyword evidence="2" id="KW-0255">Endonuclease</keyword>
<dbReference type="SMART" id="SM00535">
    <property type="entry name" value="RIBOc"/>
    <property type="match status" value="1"/>
</dbReference>
<evidence type="ECO:0000259" key="7">
    <source>
        <dbReference type="PROSITE" id="PS50137"/>
    </source>
</evidence>
<name>A0A9P5D4S7_9HYPO</name>
<dbReference type="GO" id="GO:0006369">
    <property type="term" value="P:termination of RNA polymerase II transcription"/>
    <property type="evidence" value="ECO:0007669"/>
    <property type="project" value="TreeGrafter"/>
</dbReference>
<feature type="domain" description="DRBM" evidence="7">
    <location>
        <begin position="323"/>
        <end position="400"/>
    </location>
</feature>
<evidence type="ECO:0000256" key="3">
    <source>
        <dbReference type="ARBA" id="ARBA00022801"/>
    </source>
</evidence>
<evidence type="ECO:0000256" key="1">
    <source>
        <dbReference type="ARBA" id="ARBA00022722"/>
    </source>
</evidence>
<feature type="domain" description="RNase III" evidence="8">
    <location>
        <begin position="113"/>
        <end position="249"/>
    </location>
</feature>
<dbReference type="InterPro" id="IPR036389">
    <property type="entry name" value="RNase_III_sf"/>
</dbReference>
<evidence type="ECO:0000256" key="5">
    <source>
        <dbReference type="PROSITE-ProRule" id="PRU00266"/>
    </source>
</evidence>
<dbReference type="Proteomes" id="UP000749293">
    <property type="component" value="Unassembled WGS sequence"/>
</dbReference>
<dbReference type="GO" id="GO:0005654">
    <property type="term" value="C:nucleoplasm"/>
    <property type="evidence" value="ECO:0007669"/>
    <property type="project" value="TreeGrafter"/>
</dbReference>
<dbReference type="SUPFAM" id="SSF54768">
    <property type="entry name" value="dsRNA-binding domain-like"/>
    <property type="match status" value="1"/>
</dbReference>
<reference evidence="9" key="1">
    <citation type="submission" date="2020-03" db="EMBL/GenBank/DDBJ databases">
        <title>Site-based positive gene gene selection in Geosmithia morbida across the United States reveals a broad range of putative effectors and factors for local host and environmental adapation.</title>
        <authorList>
            <person name="Onufrak A."/>
            <person name="Murdoch R.W."/>
            <person name="Gazis R."/>
            <person name="Huff M."/>
            <person name="Staton M."/>
            <person name="Klingeman W."/>
            <person name="Hadziabdic D."/>
        </authorList>
    </citation>
    <scope>NUCLEOTIDE SEQUENCE</scope>
    <source>
        <strain evidence="9">1262</strain>
    </source>
</reference>
<dbReference type="Gene3D" id="3.30.160.20">
    <property type="match status" value="1"/>
</dbReference>
<dbReference type="GO" id="GO:0003723">
    <property type="term" value="F:RNA binding"/>
    <property type="evidence" value="ECO:0007669"/>
    <property type="project" value="UniProtKB-UniRule"/>
</dbReference>
<keyword evidence="3" id="KW-0378">Hydrolase</keyword>
<evidence type="ECO:0000256" key="2">
    <source>
        <dbReference type="ARBA" id="ARBA00022759"/>
    </source>
</evidence>
<dbReference type="RefSeq" id="XP_035325074.1">
    <property type="nucleotide sequence ID" value="XM_035462144.1"/>
</dbReference>
<keyword evidence="10" id="KW-1185">Reference proteome</keyword>
<dbReference type="Pfam" id="PF00636">
    <property type="entry name" value="Ribonuclease_3"/>
    <property type="match status" value="1"/>
</dbReference>
<evidence type="ECO:0000259" key="8">
    <source>
        <dbReference type="PROSITE" id="PS50142"/>
    </source>
</evidence>
<dbReference type="PROSITE" id="PS50137">
    <property type="entry name" value="DS_RBD"/>
    <property type="match status" value="1"/>
</dbReference>
<dbReference type="GO" id="GO:0006364">
    <property type="term" value="P:rRNA processing"/>
    <property type="evidence" value="ECO:0007669"/>
    <property type="project" value="TreeGrafter"/>
</dbReference>
<dbReference type="InterPro" id="IPR014720">
    <property type="entry name" value="dsRBD_dom"/>
</dbReference>
<keyword evidence="4 5" id="KW-0694">RNA-binding</keyword>
<dbReference type="PROSITE" id="PS00517">
    <property type="entry name" value="RNASE_3_1"/>
    <property type="match status" value="1"/>
</dbReference>
<accession>A0A9P5D4S7</accession>
<feature type="region of interest" description="Disordered" evidence="6">
    <location>
        <begin position="275"/>
        <end position="322"/>
    </location>
</feature>
<keyword evidence="1" id="KW-0540">Nuclease</keyword>
<dbReference type="CDD" id="cd00593">
    <property type="entry name" value="RIBOc"/>
    <property type="match status" value="1"/>
</dbReference>
<evidence type="ECO:0000313" key="9">
    <source>
        <dbReference type="EMBL" id="KAF4126422.1"/>
    </source>
</evidence>
<evidence type="ECO:0000256" key="6">
    <source>
        <dbReference type="SAM" id="MobiDB-lite"/>
    </source>
</evidence>
<dbReference type="AlphaFoldDB" id="A0A9P5D4S7"/>
<proteinExistence type="predicted"/>
<dbReference type="GeneID" id="55966388"/>
<dbReference type="Gene3D" id="1.10.1520.10">
    <property type="entry name" value="Ribonuclease III domain"/>
    <property type="match status" value="1"/>
</dbReference>
<dbReference type="EMBL" id="JAANYQ010000001">
    <property type="protein sequence ID" value="KAF4126422.1"/>
    <property type="molecule type" value="Genomic_DNA"/>
</dbReference>
<evidence type="ECO:0000256" key="4">
    <source>
        <dbReference type="ARBA" id="ARBA00022884"/>
    </source>
</evidence>
<evidence type="ECO:0000313" key="10">
    <source>
        <dbReference type="Proteomes" id="UP000749293"/>
    </source>
</evidence>
<dbReference type="InterPro" id="IPR000999">
    <property type="entry name" value="RNase_III_dom"/>
</dbReference>
<dbReference type="SUPFAM" id="SSF69065">
    <property type="entry name" value="RNase III domain-like"/>
    <property type="match status" value="1"/>
</dbReference>
<sequence length="426" mass="46844">MSKRPHSEARRGNDVSKRPRLEGDVTARALEDIASNADELIAYLEALKAWQKNEDPASPFSHAAELGTLSRELSGSFEVLQNIPSKIGDNHDVSGSPLECAPIPSWTVKPWTVADIPREMPPLPKIKDATLERQAFTHPGVAGHNGYERLEWLGDAYLELIATALIDRTFPTMPSGRCSQVREQLVRNITLSRFFRDYNMDAKAILPPDFKQDLAAQRAGRGRSSDKDVIKTQGDMFEAYVAAVILDDKENGLANCIKWLRDVWSMAIKDHIVREEKDGGSSQQKPNALAEAPQPASGDAQGGVEPTSATQDGEEATTKKKVSPKEQLAKLIVVKGIDIKYKDIPGKEKKDRYLGLPLFTVGVYLTGWGENDKLLGWGTALNKKEAGQKAAMRAIENKKQLKIYCQKKQQSMAAAAAEVLEAGITS</sequence>
<protein>
    <submittedName>
        <fullName evidence="9">Ribonuclease III</fullName>
    </submittedName>
</protein>
<dbReference type="GO" id="GO:0004525">
    <property type="term" value="F:ribonuclease III activity"/>
    <property type="evidence" value="ECO:0007669"/>
    <property type="project" value="InterPro"/>
</dbReference>
<dbReference type="Pfam" id="PF00035">
    <property type="entry name" value="dsrm"/>
    <property type="match status" value="1"/>
</dbReference>
<dbReference type="GO" id="GO:0034475">
    <property type="term" value="P:U4 snRNA 3'-end processing"/>
    <property type="evidence" value="ECO:0007669"/>
    <property type="project" value="TreeGrafter"/>
</dbReference>
<organism evidence="9 10">
    <name type="scientific">Geosmithia morbida</name>
    <dbReference type="NCBI Taxonomy" id="1094350"/>
    <lineage>
        <taxon>Eukaryota</taxon>
        <taxon>Fungi</taxon>
        <taxon>Dikarya</taxon>
        <taxon>Ascomycota</taxon>
        <taxon>Pezizomycotina</taxon>
        <taxon>Sordariomycetes</taxon>
        <taxon>Hypocreomycetidae</taxon>
        <taxon>Hypocreales</taxon>
        <taxon>Bionectriaceae</taxon>
        <taxon>Geosmithia</taxon>
    </lineage>
</organism>
<dbReference type="PANTHER" id="PTHR11207">
    <property type="entry name" value="RIBONUCLEASE III"/>
    <property type="match status" value="1"/>
</dbReference>
<dbReference type="PANTHER" id="PTHR11207:SF0">
    <property type="entry name" value="RIBONUCLEASE 3"/>
    <property type="match status" value="1"/>
</dbReference>
<gene>
    <name evidence="9" type="ORF">GMORB2_0158</name>
</gene>
<feature type="region of interest" description="Disordered" evidence="6">
    <location>
        <begin position="1"/>
        <end position="24"/>
    </location>
</feature>
<comment type="caution">
    <text evidence="9">The sequence shown here is derived from an EMBL/GenBank/DDBJ whole genome shotgun (WGS) entry which is preliminary data.</text>
</comment>
<dbReference type="PROSITE" id="PS50142">
    <property type="entry name" value="RNASE_3_2"/>
    <property type="match status" value="1"/>
</dbReference>